<accession>A0A699KPZ0</accession>
<evidence type="ECO:0000259" key="11">
    <source>
        <dbReference type="Pfam" id="PF07727"/>
    </source>
</evidence>
<reference evidence="13" key="1">
    <citation type="journal article" date="2019" name="Sci. Rep.">
        <title>Draft genome of Tanacetum cinerariifolium, the natural source of mosquito coil.</title>
        <authorList>
            <person name="Yamashiro T."/>
            <person name="Shiraishi A."/>
            <person name="Satake H."/>
            <person name="Nakayama K."/>
        </authorList>
    </citation>
    <scope>NUCLEOTIDE SEQUENCE</scope>
</reference>
<keyword evidence="3" id="KW-0255">Endonuclease</keyword>
<evidence type="ECO:0000256" key="6">
    <source>
        <dbReference type="ARBA" id="ARBA00022908"/>
    </source>
</evidence>
<dbReference type="GO" id="GO:0003887">
    <property type="term" value="F:DNA-directed DNA polymerase activity"/>
    <property type="evidence" value="ECO:0007669"/>
    <property type="project" value="UniProtKB-KW"/>
</dbReference>
<dbReference type="EMBL" id="BKCJ010542015">
    <property type="protein sequence ID" value="GFB05359.1"/>
    <property type="molecule type" value="Genomic_DNA"/>
</dbReference>
<evidence type="ECO:0000256" key="9">
    <source>
        <dbReference type="ARBA" id="ARBA00023172"/>
    </source>
</evidence>
<dbReference type="InterPro" id="IPR036397">
    <property type="entry name" value="RNaseH_sf"/>
</dbReference>
<organism evidence="13">
    <name type="scientific">Tanacetum cinerariifolium</name>
    <name type="common">Dalmatian daisy</name>
    <name type="synonym">Chrysanthemum cinerariifolium</name>
    <dbReference type="NCBI Taxonomy" id="118510"/>
    <lineage>
        <taxon>Eukaryota</taxon>
        <taxon>Viridiplantae</taxon>
        <taxon>Streptophyta</taxon>
        <taxon>Embryophyta</taxon>
        <taxon>Tracheophyta</taxon>
        <taxon>Spermatophyta</taxon>
        <taxon>Magnoliopsida</taxon>
        <taxon>eudicotyledons</taxon>
        <taxon>Gunneridae</taxon>
        <taxon>Pentapetalae</taxon>
        <taxon>asterids</taxon>
        <taxon>campanulids</taxon>
        <taxon>Asterales</taxon>
        <taxon>Asteraceae</taxon>
        <taxon>Asteroideae</taxon>
        <taxon>Anthemideae</taxon>
        <taxon>Anthemidinae</taxon>
        <taxon>Tanacetum</taxon>
    </lineage>
</organism>
<keyword evidence="8" id="KW-0808">Transferase</keyword>
<evidence type="ECO:0000256" key="7">
    <source>
        <dbReference type="ARBA" id="ARBA00022918"/>
    </source>
</evidence>
<dbReference type="AlphaFoldDB" id="A0A699KPZ0"/>
<feature type="domain" description="GAG-pre-integrase" evidence="12">
    <location>
        <begin position="3"/>
        <end position="52"/>
    </location>
</feature>
<proteinExistence type="predicted"/>
<dbReference type="PANTHER" id="PTHR42648:SF11">
    <property type="entry name" value="TRANSPOSON TY4-P GAG-POL POLYPROTEIN"/>
    <property type="match status" value="1"/>
</dbReference>
<feature type="non-terminal residue" evidence="13">
    <location>
        <position position="343"/>
    </location>
</feature>
<dbReference type="InterPro" id="IPR012337">
    <property type="entry name" value="RNaseH-like_sf"/>
</dbReference>
<name>A0A699KPZ0_TANCI</name>
<keyword evidence="7" id="KW-0695">RNA-directed DNA polymerase</keyword>
<keyword evidence="10" id="KW-0511">Multifunctional enzyme</keyword>
<dbReference type="InterPro" id="IPR013103">
    <property type="entry name" value="RVT_2"/>
</dbReference>
<dbReference type="PANTHER" id="PTHR42648">
    <property type="entry name" value="TRANSPOSASE, PUTATIVE-RELATED"/>
    <property type="match status" value="1"/>
</dbReference>
<keyword evidence="4" id="KW-0378">Hydrolase</keyword>
<dbReference type="GO" id="GO:0046872">
    <property type="term" value="F:metal ion binding"/>
    <property type="evidence" value="ECO:0007669"/>
    <property type="project" value="UniProtKB-KW"/>
</dbReference>
<evidence type="ECO:0000256" key="8">
    <source>
        <dbReference type="ARBA" id="ARBA00022932"/>
    </source>
</evidence>
<keyword evidence="8" id="KW-0548">Nucleotidyltransferase</keyword>
<evidence type="ECO:0000256" key="4">
    <source>
        <dbReference type="ARBA" id="ARBA00022801"/>
    </source>
</evidence>
<evidence type="ECO:0000259" key="12">
    <source>
        <dbReference type="Pfam" id="PF13976"/>
    </source>
</evidence>
<dbReference type="InterPro" id="IPR039537">
    <property type="entry name" value="Retrotran_Ty1/copia-like"/>
</dbReference>
<gene>
    <name evidence="13" type="ORF">Tci_677330</name>
</gene>
<sequence>MSKASKNKSWLWHHRLNHLNFGTINDLARKDLARGLPRLKFEKDDLCSARQLVPKTPQQNDIVEKQKRTLIEAALTILIFFKAPMFQWAEAVATASYTQTQSFIHTRHNKTLYELVHAKKPDLTFFRVFGARCYPTNDSKNLGKLQPTIDILIFVGYALRLVPDPVPAAPYVTPTKKDLKLVFQPMFDEYQEPPRVERPVSPAPVVLVNTVGVAVEPSIMEDNPLTPADNDPFVNVFASEPISEASSSGDARLEAKGYQKKEGIDFEESFAPFFCIEAIRIFIANAAIKMIIYQMDVKTAFLNGELKKEVYVSQQEGFVDPDHPMHVYRLKKAMYGLKHAPRA</sequence>
<keyword evidence="8" id="KW-0239">DNA-directed DNA polymerase</keyword>
<keyword evidence="6" id="KW-0229">DNA integration</keyword>
<dbReference type="GO" id="GO:0016787">
    <property type="term" value="F:hydrolase activity"/>
    <property type="evidence" value="ECO:0007669"/>
    <property type="project" value="UniProtKB-KW"/>
</dbReference>
<dbReference type="SUPFAM" id="SSF53098">
    <property type="entry name" value="Ribonuclease H-like"/>
    <property type="match status" value="1"/>
</dbReference>
<comment type="caution">
    <text evidence="13">The sequence shown here is derived from an EMBL/GenBank/DDBJ whole genome shotgun (WGS) entry which is preliminary data.</text>
</comment>
<dbReference type="GO" id="GO:0003676">
    <property type="term" value="F:nucleic acid binding"/>
    <property type="evidence" value="ECO:0007669"/>
    <property type="project" value="InterPro"/>
</dbReference>
<evidence type="ECO:0000256" key="1">
    <source>
        <dbReference type="ARBA" id="ARBA00022722"/>
    </source>
</evidence>
<evidence type="ECO:0000256" key="5">
    <source>
        <dbReference type="ARBA" id="ARBA00022842"/>
    </source>
</evidence>
<keyword evidence="2" id="KW-0479">Metal-binding</keyword>
<feature type="domain" description="Reverse transcriptase Ty1/copia-type" evidence="11">
    <location>
        <begin position="250"/>
        <end position="342"/>
    </location>
</feature>
<dbReference type="GO" id="GO:0006310">
    <property type="term" value="P:DNA recombination"/>
    <property type="evidence" value="ECO:0007669"/>
    <property type="project" value="UniProtKB-KW"/>
</dbReference>
<protein>
    <submittedName>
        <fullName evidence="13">Retrovirus-related Pol polyprotein from transposon TNT 1-94</fullName>
    </submittedName>
</protein>
<evidence type="ECO:0000256" key="2">
    <source>
        <dbReference type="ARBA" id="ARBA00022723"/>
    </source>
</evidence>
<evidence type="ECO:0000256" key="3">
    <source>
        <dbReference type="ARBA" id="ARBA00022759"/>
    </source>
</evidence>
<dbReference type="InterPro" id="IPR025724">
    <property type="entry name" value="GAG-pre-integrase_dom"/>
</dbReference>
<keyword evidence="9" id="KW-0233">DNA recombination</keyword>
<keyword evidence="1" id="KW-0540">Nuclease</keyword>
<dbReference type="GO" id="GO:0004519">
    <property type="term" value="F:endonuclease activity"/>
    <property type="evidence" value="ECO:0007669"/>
    <property type="project" value="UniProtKB-KW"/>
</dbReference>
<dbReference type="Gene3D" id="3.30.420.10">
    <property type="entry name" value="Ribonuclease H-like superfamily/Ribonuclease H"/>
    <property type="match status" value="1"/>
</dbReference>
<dbReference type="Pfam" id="PF13976">
    <property type="entry name" value="gag_pre-integrs"/>
    <property type="match status" value="1"/>
</dbReference>
<evidence type="ECO:0000256" key="10">
    <source>
        <dbReference type="ARBA" id="ARBA00023268"/>
    </source>
</evidence>
<keyword evidence="5" id="KW-0460">Magnesium</keyword>
<dbReference type="GO" id="GO:0015074">
    <property type="term" value="P:DNA integration"/>
    <property type="evidence" value="ECO:0007669"/>
    <property type="project" value="UniProtKB-KW"/>
</dbReference>
<dbReference type="Pfam" id="PF07727">
    <property type="entry name" value="RVT_2"/>
    <property type="match status" value="1"/>
</dbReference>
<dbReference type="GO" id="GO:0003964">
    <property type="term" value="F:RNA-directed DNA polymerase activity"/>
    <property type="evidence" value="ECO:0007669"/>
    <property type="project" value="UniProtKB-KW"/>
</dbReference>
<evidence type="ECO:0000313" key="13">
    <source>
        <dbReference type="EMBL" id="GFB05359.1"/>
    </source>
</evidence>